<dbReference type="PaxDb" id="6239-Y43F8A.2"/>
<dbReference type="PIR" id="D87971">
    <property type="entry name" value="D87971"/>
</dbReference>
<evidence type="ECO:0000256" key="1">
    <source>
        <dbReference type="SAM" id="MobiDB-lite"/>
    </source>
</evidence>
<keyword evidence="4" id="KW-1185">Reference proteome</keyword>
<feature type="chain" id="PRO_5004334968" evidence="2">
    <location>
        <begin position="19"/>
        <end position="502"/>
    </location>
</feature>
<evidence type="ECO:0000256" key="2">
    <source>
        <dbReference type="SAM" id="SignalP"/>
    </source>
</evidence>
<dbReference type="Proteomes" id="UP000001940">
    <property type="component" value="Chromosome V"/>
</dbReference>
<feature type="compositionally biased region" description="Low complexity" evidence="1">
    <location>
        <begin position="21"/>
        <end position="51"/>
    </location>
</feature>
<proteinExistence type="evidence at protein level"/>
<dbReference type="Bgee" id="WBGene00012809">
    <property type="expression patterns" value="Expressed in material anatomical entity and 2 other cell types or tissues"/>
</dbReference>
<dbReference type="PIR" id="T26851">
    <property type="entry name" value="T26851"/>
</dbReference>
<evidence type="ECO:0007829" key="6">
    <source>
        <dbReference type="PeptideAtlas" id="Q9U2G6"/>
    </source>
</evidence>
<dbReference type="KEGG" id="cel:CELE_Y43F8A.2"/>
<dbReference type="RefSeq" id="NP_507770.1">
    <property type="nucleotide sequence ID" value="NM_075369.3"/>
</dbReference>
<dbReference type="STRING" id="6239.Y43F8A.2.1"/>
<organism evidence="3 4">
    <name type="scientific">Caenorhabditis elegans</name>
    <dbReference type="NCBI Taxonomy" id="6239"/>
    <lineage>
        <taxon>Eukaryota</taxon>
        <taxon>Metazoa</taxon>
        <taxon>Ecdysozoa</taxon>
        <taxon>Nematoda</taxon>
        <taxon>Chromadorea</taxon>
        <taxon>Rhabditida</taxon>
        <taxon>Rhabditina</taxon>
        <taxon>Rhabditomorpha</taxon>
        <taxon>Rhabditoidea</taxon>
        <taxon>Rhabditidae</taxon>
        <taxon>Peloderinae</taxon>
        <taxon>Caenorhabditis</taxon>
    </lineage>
</organism>
<protein>
    <submittedName>
        <fullName evidence="3">Lipoprotein</fullName>
    </submittedName>
</protein>
<feature type="signal peptide" evidence="2">
    <location>
        <begin position="1"/>
        <end position="18"/>
    </location>
</feature>
<keyword evidence="6" id="KW-1267">Proteomics identification</keyword>
<dbReference type="OMA" id="TNSRMCE"/>
<dbReference type="OrthoDB" id="5801624at2759"/>
<dbReference type="AGR" id="WB:WBGene00012809"/>
<dbReference type="HOGENOM" id="CLU_571402_0_0_1"/>
<dbReference type="InParanoid" id="Q9U2G6"/>
<dbReference type="FunCoup" id="Q9U2G6">
    <property type="interactions" value="1523"/>
</dbReference>
<dbReference type="eggNOG" id="ENOG502SFGY">
    <property type="taxonomic scope" value="Eukaryota"/>
</dbReference>
<keyword evidence="2" id="KW-0732">Signal</keyword>
<dbReference type="GeneID" id="180269"/>
<feature type="region of interest" description="Disordered" evidence="1">
    <location>
        <begin position="20"/>
        <end position="63"/>
    </location>
</feature>
<name>Q9U2G6_CAEEL</name>
<dbReference type="EMBL" id="BX284605">
    <property type="protein sequence ID" value="CAA21643.2"/>
    <property type="molecule type" value="Genomic_DNA"/>
</dbReference>
<evidence type="ECO:0000313" key="3">
    <source>
        <dbReference type="EMBL" id="CAA21643.2"/>
    </source>
</evidence>
<dbReference type="CTD" id="180269"/>
<dbReference type="WormBase" id="Y43F8A.2">
    <property type="protein sequence ID" value="CE24284"/>
    <property type="gene ID" value="WBGene00012809"/>
</dbReference>
<evidence type="ECO:0000313" key="5">
    <source>
        <dbReference type="WormBase" id="Y43F8A.2"/>
    </source>
</evidence>
<dbReference type="UCSC" id="Y43F8A.2">
    <property type="organism name" value="c. elegans"/>
</dbReference>
<dbReference type="AlphaFoldDB" id="Q9U2G6"/>
<gene>
    <name evidence="3" type="ORF">CELE_Y43F8A.2</name>
    <name evidence="3 5" type="ORF">Y43F8A.2</name>
</gene>
<sequence length="502" mass="57075">MKKSVILLLLAFSTWCSAENTTDTPSTADPTAGSTDTSATPMPTDAPTAAPANPPPPPAAQQKKLKQYDFSGPLTELQGSYLLKSRDQSQARPSWASVWSVTETERNFGIYFWPPNYCHAVYLCLVPAKLYDGENQHFDSFDCDTNYIKYYPHISKLLYKPKDGAEESYFYVKSSLQFQKSDDKHVLNVLEALPVGHYEWKQKKEEDFKKLEIDFEGKDLLILTNSRMCEVNKPGSRFHPIFDFETYDKNGTIKDSWPNWLFKNTQTIPTDSLPALGGREKSIDLLEFLKKSTVAGNKLGNIVQKCAMYDKIGITKLRKPAFERAVSISALSYEIFEANTQANETTREYEFTVSNCEWIRIWASDKTMKEYATAMKVDETLDVFLSAGYYVPPDSDQALPLPDYHLIDKLKLTVMKDPAVAGDNHELIEFAFGSVNNAYLFRRHFKSKAFGVKNLNIHVIRSEKCEANIAVKPSFYAGYSNEPYNYKQVRSCEFNYITEPSS</sequence>
<reference evidence="3 4" key="1">
    <citation type="journal article" date="1998" name="Science">
        <title>Genome sequence of the nematode C. elegans: a platform for investigating biology.</title>
        <authorList>
            <consortium name="The C. elegans sequencing consortium"/>
            <person name="Sulson J.E."/>
            <person name="Waterston R."/>
        </authorList>
    </citation>
    <scope>NUCLEOTIDE SEQUENCE [LARGE SCALE GENOMIC DNA]</scope>
    <source>
        <strain evidence="3 4">Bristol N2</strain>
    </source>
</reference>
<dbReference type="IntAct" id="Q9U2G6">
    <property type="interactions" value="1"/>
</dbReference>
<dbReference type="PeptideAtlas" id="Q9U2G6"/>
<keyword evidence="3" id="KW-0449">Lipoprotein</keyword>
<accession>Q9U2G6</accession>
<evidence type="ECO:0000313" key="4">
    <source>
        <dbReference type="Proteomes" id="UP000001940"/>
    </source>
</evidence>